<dbReference type="SUPFAM" id="SSF57667">
    <property type="entry name" value="beta-beta-alpha zinc fingers"/>
    <property type="match status" value="1"/>
</dbReference>
<dbReference type="Gene3D" id="3.30.160.60">
    <property type="entry name" value="Classic Zinc Finger"/>
    <property type="match status" value="1"/>
</dbReference>
<dbReference type="EMBL" id="JAIMJC010000003">
    <property type="protein sequence ID" value="KAH0527702.1"/>
    <property type="molecule type" value="Genomic_DNA"/>
</dbReference>
<dbReference type="PANTHER" id="PTHR42031">
    <property type="entry name" value="KEY LIME PATHOGENICITY PROTEIN"/>
    <property type="match status" value="1"/>
</dbReference>
<feature type="compositionally biased region" description="Basic residues" evidence="1">
    <location>
        <begin position="1222"/>
        <end position="1231"/>
    </location>
</feature>
<dbReference type="InterPro" id="IPR036236">
    <property type="entry name" value="Znf_C2H2_sf"/>
</dbReference>
<feature type="region of interest" description="Disordered" evidence="1">
    <location>
        <begin position="1158"/>
        <end position="1231"/>
    </location>
</feature>
<dbReference type="Pfam" id="PF25438">
    <property type="entry name" value="DUF7896"/>
    <property type="match status" value="1"/>
</dbReference>
<dbReference type="InterPro" id="IPR057218">
    <property type="entry name" value="DUF7896"/>
</dbReference>
<feature type="compositionally biased region" description="Gly residues" evidence="1">
    <location>
        <begin position="1199"/>
        <end position="1211"/>
    </location>
</feature>
<keyword evidence="4" id="KW-1185">Reference proteome</keyword>
<feature type="compositionally biased region" description="Low complexity" evidence="1">
    <location>
        <begin position="1188"/>
        <end position="1198"/>
    </location>
</feature>
<evidence type="ECO:0000313" key="4">
    <source>
        <dbReference type="Proteomes" id="UP000826573"/>
    </source>
</evidence>
<feature type="compositionally biased region" description="Pro residues" evidence="1">
    <location>
        <begin position="966"/>
        <end position="982"/>
    </location>
</feature>
<dbReference type="SMART" id="SM00355">
    <property type="entry name" value="ZnF_C2H2"/>
    <property type="match status" value="5"/>
</dbReference>
<feature type="domain" description="C2H2-type" evidence="2">
    <location>
        <begin position="1004"/>
        <end position="1025"/>
    </location>
</feature>
<comment type="caution">
    <text evidence="3">The sequence shown here is derived from an EMBL/GenBank/DDBJ whole genome shotgun (WGS) entry which is preliminary data.</text>
</comment>
<name>A0A9P8HU00_9HYPO</name>
<feature type="compositionally biased region" description="Gly residues" evidence="1">
    <location>
        <begin position="1175"/>
        <end position="1187"/>
    </location>
</feature>
<sequence length="1231" mass="135660">MSGLLDTNSAIDRRADMHLQHVFHHGLNLSEELKMLRHKLRVLQDVVDHHGLASRVTPFMSDIEEARAIQHRCECLEAACVRDNVDAVEPLRGSSRSAPPGFGSWLDKHLELHDPVLRAQRECGSEVVSSAYPLPSLKCWDDRCIHYVYGFLTELDRSSHARMHASHAKRDSELSAASSSPSSLSVLASGHGPYLSNASEPLGPSPLMHLPRPALSSKLPPLRIPTPSTERRDSLITYAYSSRSAAPRSAVDADVEPLLPPLKRSRVGSLPRLESIGELRLFHDQRPCLRCKVTKKECDRNQPCSACSNLPLISSEDHWAVIGCYRSSLSAFTDYLLPGSSFSHGQIQTPTSSTSPTRRQNVNDYLQRTCVFPAHIGEHVRTCMDYRDAFWWSGQQQSHRRYDGHHETQQLTQDMVNRPPPILCALAASWNCQETSASPLDLLRYTGYISPSREAEESQYPVLYHAKVLLRETAFYCLFHPKPVLQLDPSFGYQPPSDRLDFTGEHSRLVEQAMVSFLQSFETISLRSSPLHSKEWLAVFYSLCIFSIIRTLLMDLASISLLPYPAFRHQSPLRDSPQNTIDSVYKALVHLFITSGPMLTDGSPSDVPQDDVPVYELTRRIMRMDTWQARNIRSSADFLMSLGSGTKDMFGFNGFIRPGRPNVVPIIDSQLSTPQSISAREPRWSSVGSSAFPPAPSHREILLGPRPEALDDANINRGGGSSSLSQPVPEHVGRARRHTVAGETTNNSSPIFGNHLTPMRFKPAYQRPPLRRVFCRKCNEYPEGFRGEHELRRHTDAKHAALVKRWVCCEPGGQSPASPQPAIPLSSCKACVMQKHYGAYYNAAAHLRRAHFNPHRGGKASGDWPPMSLLKDWMREVRQSVAEVGGDVDNDMSSDGEEEEDVKHPTRTVPLAAIPPAPVMELPPPIPIVSSHLSVSSVSSMTVSPSIMEDQVPWEMVSRSPAGRLAPPPPPPPPLSLPPPSSQPGIPHHLSRPIPTPPAPENRSRCPFPDCGRVFKDLAAHMLTHQEERPEKCPIESCEYHTKGFARKYDKNRHALTHYRGTMVCPFCPGVGSAYAKAFNRADVFKRHLAAAHQVEQAPLHSHTTNRGGRLITLSANSGASAICSICNNRFAAPQDFYEHLDDCVLSVIVPAGTRAAMETSNDANDEDKKPIRGGSAGAGAGAGAGAAPGTTGERTAGNGNGNGNGNGTGTIDGTQGMIYIRRAKKSARME</sequence>
<feature type="domain" description="C2H2-type" evidence="2">
    <location>
        <begin position="1031"/>
        <end position="1058"/>
    </location>
</feature>
<organism evidence="3 4">
    <name type="scientific">Trichoderma semiorbis</name>
    <dbReference type="NCBI Taxonomy" id="1491008"/>
    <lineage>
        <taxon>Eukaryota</taxon>
        <taxon>Fungi</taxon>
        <taxon>Dikarya</taxon>
        <taxon>Ascomycota</taxon>
        <taxon>Pezizomycotina</taxon>
        <taxon>Sordariomycetes</taxon>
        <taxon>Hypocreomycetidae</taxon>
        <taxon>Hypocreales</taxon>
        <taxon>Hypocreaceae</taxon>
        <taxon>Trichoderma</taxon>
    </lineage>
</organism>
<reference evidence="3 4" key="1">
    <citation type="submission" date="2021-08" db="EMBL/GenBank/DDBJ databases">
        <title>The highly contiguous genome resource for Trichoderma semiorbis FJ059, a fungal antagonistic to plant pathogens.</title>
        <authorList>
            <person name="Liu T."/>
        </authorList>
    </citation>
    <scope>NUCLEOTIDE SEQUENCE [LARGE SCALE GENOMIC DNA]</scope>
    <source>
        <strain evidence="3 4">FJ059</strain>
    </source>
</reference>
<evidence type="ECO:0000256" key="1">
    <source>
        <dbReference type="SAM" id="MobiDB-lite"/>
    </source>
</evidence>
<gene>
    <name evidence="3" type="ORF">TsFJ059_002660</name>
</gene>
<feature type="region of interest" description="Disordered" evidence="1">
    <location>
        <begin position="205"/>
        <end position="226"/>
    </location>
</feature>
<evidence type="ECO:0000259" key="2">
    <source>
        <dbReference type="SMART" id="SM00355"/>
    </source>
</evidence>
<feature type="domain" description="C2H2-type" evidence="2">
    <location>
        <begin position="773"/>
        <end position="799"/>
    </location>
</feature>
<feature type="region of interest" description="Disordered" evidence="1">
    <location>
        <begin position="959"/>
        <end position="1005"/>
    </location>
</feature>
<feature type="domain" description="C2H2-type" evidence="2">
    <location>
        <begin position="1122"/>
        <end position="1142"/>
    </location>
</feature>
<accession>A0A9P8HU00</accession>
<evidence type="ECO:0000313" key="3">
    <source>
        <dbReference type="EMBL" id="KAH0527702.1"/>
    </source>
</evidence>
<dbReference type="AlphaFoldDB" id="A0A9P8HU00"/>
<dbReference type="Proteomes" id="UP000826573">
    <property type="component" value="Unassembled WGS sequence"/>
</dbReference>
<dbReference type="InterPro" id="IPR013087">
    <property type="entry name" value="Znf_C2H2_type"/>
</dbReference>
<proteinExistence type="predicted"/>
<feature type="region of interest" description="Disordered" evidence="1">
    <location>
        <begin position="886"/>
        <end position="905"/>
    </location>
</feature>
<feature type="compositionally biased region" description="Acidic residues" evidence="1">
    <location>
        <begin position="886"/>
        <end position="900"/>
    </location>
</feature>
<dbReference type="PANTHER" id="PTHR42031:SF1">
    <property type="entry name" value="KEY LIME PATHOGENICITY PROTEIN"/>
    <property type="match status" value="1"/>
</dbReference>
<protein>
    <recommendedName>
        <fullName evidence="2">C2H2-type domain-containing protein</fullName>
    </recommendedName>
</protein>
<feature type="domain" description="C2H2-type" evidence="2">
    <location>
        <begin position="1063"/>
        <end position="1093"/>
    </location>
</feature>